<dbReference type="PANTHER" id="PTHR24113:SF12">
    <property type="entry name" value="RAN GTPASE-ACTIVATING PROTEIN 1"/>
    <property type="match status" value="1"/>
</dbReference>
<dbReference type="Gene3D" id="3.80.10.10">
    <property type="entry name" value="Ribonuclease Inhibitor"/>
    <property type="match status" value="1"/>
</dbReference>
<dbReference type="PANTHER" id="PTHR24113">
    <property type="entry name" value="RAN GTPASE-ACTIVATING PROTEIN 1"/>
    <property type="match status" value="1"/>
</dbReference>
<dbReference type="Proteomes" id="UP000663854">
    <property type="component" value="Unassembled WGS sequence"/>
</dbReference>
<dbReference type="InterPro" id="IPR001611">
    <property type="entry name" value="Leu-rich_rpt"/>
</dbReference>
<dbReference type="GO" id="GO:0006913">
    <property type="term" value="P:nucleocytoplasmic transport"/>
    <property type="evidence" value="ECO:0007669"/>
    <property type="project" value="TreeGrafter"/>
</dbReference>
<evidence type="ECO:0000256" key="1">
    <source>
        <dbReference type="ARBA" id="ARBA00022468"/>
    </source>
</evidence>
<feature type="non-terminal residue" evidence="6">
    <location>
        <position position="1"/>
    </location>
</feature>
<feature type="region of interest" description="Disordered" evidence="4">
    <location>
        <begin position="118"/>
        <end position="146"/>
    </location>
</feature>
<dbReference type="GO" id="GO:0005096">
    <property type="term" value="F:GTPase activator activity"/>
    <property type="evidence" value="ECO:0007669"/>
    <property type="project" value="UniProtKB-KW"/>
</dbReference>
<dbReference type="GO" id="GO:0031267">
    <property type="term" value="F:small GTPase binding"/>
    <property type="evidence" value="ECO:0007669"/>
    <property type="project" value="TreeGrafter"/>
</dbReference>
<accession>A0A816E434</accession>
<keyword evidence="3" id="KW-0677">Repeat</keyword>
<dbReference type="Pfam" id="PF13516">
    <property type="entry name" value="LRR_6"/>
    <property type="match status" value="3"/>
</dbReference>
<reference evidence="6" key="1">
    <citation type="submission" date="2021-02" db="EMBL/GenBank/DDBJ databases">
        <authorList>
            <person name="Nowell W R."/>
        </authorList>
    </citation>
    <scope>NUCLEOTIDE SEQUENCE</scope>
</reference>
<organism evidence="6 7">
    <name type="scientific">Rotaria sordida</name>
    <dbReference type="NCBI Taxonomy" id="392033"/>
    <lineage>
        <taxon>Eukaryota</taxon>
        <taxon>Metazoa</taxon>
        <taxon>Spiralia</taxon>
        <taxon>Gnathifera</taxon>
        <taxon>Rotifera</taxon>
        <taxon>Eurotatoria</taxon>
        <taxon>Bdelloidea</taxon>
        <taxon>Philodinida</taxon>
        <taxon>Philodinidae</taxon>
        <taxon>Rotaria</taxon>
    </lineage>
</organism>
<dbReference type="SUPFAM" id="SSF52047">
    <property type="entry name" value="RNI-like"/>
    <property type="match status" value="1"/>
</dbReference>
<dbReference type="EMBL" id="CAJNOH010007878">
    <property type="protein sequence ID" value="CAF1467610.1"/>
    <property type="molecule type" value="Genomic_DNA"/>
</dbReference>
<dbReference type="EMBL" id="CAJNOL010009551">
    <property type="protein sequence ID" value="CAF1644038.1"/>
    <property type="molecule type" value="Genomic_DNA"/>
</dbReference>
<evidence type="ECO:0000313" key="5">
    <source>
        <dbReference type="EMBL" id="CAF1467610.1"/>
    </source>
</evidence>
<keyword evidence="7" id="KW-1185">Reference proteome</keyword>
<keyword evidence="1" id="KW-0343">GTPase activation</keyword>
<comment type="caution">
    <text evidence="6">The sequence shown here is derived from an EMBL/GenBank/DDBJ whole genome shotgun (WGS) entry which is preliminary data.</text>
</comment>
<dbReference type="GO" id="GO:0005829">
    <property type="term" value="C:cytosol"/>
    <property type="evidence" value="ECO:0007669"/>
    <property type="project" value="TreeGrafter"/>
</dbReference>
<evidence type="ECO:0000256" key="2">
    <source>
        <dbReference type="ARBA" id="ARBA00022614"/>
    </source>
</evidence>
<protein>
    <submittedName>
        <fullName evidence="6">Uncharacterized protein</fullName>
    </submittedName>
</protein>
<evidence type="ECO:0000313" key="6">
    <source>
        <dbReference type="EMBL" id="CAF1644038.1"/>
    </source>
</evidence>
<keyword evidence="2" id="KW-0433">Leucine-rich repeat</keyword>
<dbReference type="GO" id="GO:0005634">
    <property type="term" value="C:nucleus"/>
    <property type="evidence" value="ECO:0007669"/>
    <property type="project" value="TreeGrafter"/>
</dbReference>
<evidence type="ECO:0000313" key="7">
    <source>
        <dbReference type="Proteomes" id="UP000663870"/>
    </source>
</evidence>
<proteinExistence type="predicted"/>
<gene>
    <name evidence="6" type="ORF">JXQ802_LOCUS53611</name>
    <name evidence="5" type="ORF">PYM288_LOCUS37207</name>
</gene>
<dbReference type="SMART" id="SM00368">
    <property type="entry name" value="LRR_RI"/>
    <property type="match status" value="3"/>
</dbReference>
<evidence type="ECO:0000256" key="3">
    <source>
        <dbReference type="ARBA" id="ARBA00022737"/>
    </source>
</evidence>
<dbReference type="InterPro" id="IPR027038">
    <property type="entry name" value="RanGap"/>
</dbReference>
<dbReference type="GO" id="GO:0048471">
    <property type="term" value="C:perinuclear region of cytoplasm"/>
    <property type="evidence" value="ECO:0007669"/>
    <property type="project" value="TreeGrafter"/>
</dbReference>
<dbReference type="AlphaFoldDB" id="A0A816E434"/>
<dbReference type="InterPro" id="IPR032675">
    <property type="entry name" value="LRR_dom_sf"/>
</dbReference>
<sequence length="146" mass="16381">MVARPMDIIFDSNSQVTLTTLDLGYSHIGRHGAKYLVDALQNNQTLTTLCLRYNELEAVGTEYIADLLRNNTTLITLDIGDNRIKSQGAKYLADALRTNKVPFIPIYSVLYASTRTDTDTHGTRCQAEQPGRRRSATSHRCPQNQH</sequence>
<dbReference type="Proteomes" id="UP000663870">
    <property type="component" value="Unassembled WGS sequence"/>
</dbReference>
<name>A0A816E434_9BILA</name>
<evidence type="ECO:0000256" key="4">
    <source>
        <dbReference type="SAM" id="MobiDB-lite"/>
    </source>
</evidence>